<gene>
    <name evidence="3" type="ORF">PBLR_16028</name>
</gene>
<dbReference type="InterPro" id="IPR035466">
    <property type="entry name" value="GlmS/AgaS_SIS"/>
</dbReference>
<feature type="domain" description="SIS" evidence="2">
    <location>
        <begin position="200"/>
        <end position="343"/>
    </location>
</feature>
<reference evidence="4" key="1">
    <citation type="submission" date="2018-08" db="EMBL/GenBank/DDBJ databases">
        <authorList>
            <person name="Chevrot R."/>
        </authorList>
    </citation>
    <scope>NUCLEOTIDE SEQUENCE [LARGE SCALE GENOMIC DNA]</scope>
</reference>
<protein>
    <submittedName>
        <fullName evidence="3">SIS domain protein</fullName>
    </submittedName>
</protein>
<evidence type="ECO:0000259" key="2">
    <source>
        <dbReference type="PROSITE" id="PS51464"/>
    </source>
</evidence>
<evidence type="ECO:0000313" key="4">
    <source>
        <dbReference type="Proteomes" id="UP000304148"/>
    </source>
</evidence>
<evidence type="ECO:0000313" key="3">
    <source>
        <dbReference type="EMBL" id="SYX87598.1"/>
    </source>
</evidence>
<sequence length="352" mass="38702">MSNHLDTHTYREISDQAAALQAAWDQLHNQKDWVDQYIGNDQFEEVVFIGSGSSWYQAMTMAATYRKWTGRSAAAHPSSDLFLFREQTVTPSKKVLLVGVSRSGESHEVILALDSVKDLTHWTTCGITCHPNSKMAQMTPCLVSPLGAEKSTVMTKSLSSMTFMMQAAIALGAGRTKELSELEGVLQSSSAFVTMADDTTSAWVKSNQFDKTIYLGMGALYGLALEACLKLKEMTYTWTEAYGTLEFRHGPKSIVEPGTQIVLLLSESARAYELKVAQEMKAYGAKVVIVTAQAGADTAFADKVIELGHVDASDEARAVLYLPFVQYNGYYTALKRGLNPDDPRNLTQFVSI</sequence>
<dbReference type="SUPFAM" id="SSF53697">
    <property type="entry name" value="SIS domain"/>
    <property type="match status" value="1"/>
</dbReference>
<dbReference type="GO" id="GO:1901135">
    <property type="term" value="P:carbohydrate derivative metabolic process"/>
    <property type="evidence" value="ECO:0007669"/>
    <property type="project" value="InterPro"/>
</dbReference>
<dbReference type="CDD" id="cd05009">
    <property type="entry name" value="SIS_GlmS_GlmD_2"/>
    <property type="match status" value="1"/>
</dbReference>
<dbReference type="PANTHER" id="PTHR10937:SF4">
    <property type="entry name" value="GLUCOSAMINE-6-PHOSPHATE DEAMINASE"/>
    <property type="match status" value="1"/>
</dbReference>
<dbReference type="AlphaFoldDB" id="A0A383RKP9"/>
<dbReference type="RefSeq" id="WP_072730535.1">
    <property type="nucleotide sequence ID" value="NZ_LS992241.1"/>
</dbReference>
<dbReference type="InterPro" id="IPR001347">
    <property type="entry name" value="SIS_dom"/>
</dbReference>
<organism evidence="3 4">
    <name type="scientific">Paenibacillus alvei</name>
    <name type="common">Bacillus alvei</name>
    <dbReference type="NCBI Taxonomy" id="44250"/>
    <lineage>
        <taxon>Bacteria</taxon>
        <taxon>Bacillati</taxon>
        <taxon>Bacillota</taxon>
        <taxon>Bacilli</taxon>
        <taxon>Bacillales</taxon>
        <taxon>Paenibacillaceae</taxon>
        <taxon>Paenibacillus</taxon>
    </lineage>
</organism>
<dbReference type="GO" id="GO:0097367">
    <property type="term" value="F:carbohydrate derivative binding"/>
    <property type="evidence" value="ECO:0007669"/>
    <property type="project" value="InterPro"/>
</dbReference>
<evidence type="ECO:0000256" key="1">
    <source>
        <dbReference type="ARBA" id="ARBA00022737"/>
    </source>
</evidence>
<proteinExistence type="predicted"/>
<name>A0A383RKP9_PAEAL</name>
<dbReference type="Proteomes" id="UP000304148">
    <property type="component" value="Chromosome"/>
</dbReference>
<dbReference type="PANTHER" id="PTHR10937">
    <property type="entry name" value="GLUCOSAMINE--FRUCTOSE-6-PHOSPHATE AMINOTRANSFERASE, ISOMERIZING"/>
    <property type="match status" value="1"/>
</dbReference>
<dbReference type="CDD" id="cd05008">
    <property type="entry name" value="SIS_GlmS_GlmD_1"/>
    <property type="match status" value="1"/>
</dbReference>
<feature type="domain" description="SIS" evidence="2">
    <location>
        <begin position="34"/>
        <end position="178"/>
    </location>
</feature>
<accession>A0A383RKP9</accession>
<dbReference type="PROSITE" id="PS51464">
    <property type="entry name" value="SIS"/>
    <property type="match status" value="2"/>
</dbReference>
<dbReference type="Pfam" id="PF01380">
    <property type="entry name" value="SIS"/>
    <property type="match status" value="2"/>
</dbReference>
<dbReference type="Gene3D" id="3.40.50.10490">
    <property type="entry name" value="Glucose-6-phosphate isomerase like protein, domain 1"/>
    <property type="match status" value="2"/>
</dbReference>
<dbReference type="InterPro" id="IPR035490">
    <property type="entry name" value="GlmS/FrlB_SIS"/>
</dbReference>
<keyword evidence="1" id="KW-0677">Repeat</keyword>
<dbReference type="EMBL" id="LS992241">
    <property type="protein sequence ID" value="SYX87598.1"/>
    <property type="molecule type" value="Genomic_DNA"/>
</dbReference>
<dbReference type="InterPro" id="IPR046348">
    <property type="entry name" value="SIS_dom_sf"/>
</dbReference>